<comment type="caution">
    <text evidence="3">The sequence shown here is derived from an EMBL/GenBank/DDBJ whole genome shotgun (WGS) entry which is preliminary data.</text>
</comment>
<evidence type="ECO:0000256" key="1">
    <source>
        <dbReference type="SAM" id="MobiDB-lite"/>
    </source>
</evidence>
<dbReference type="AlphaFoldDB" id="A0A0G1FBS2"/>
<evidence type="ECO:0000313" key="4">
    <source>
        <dbReference type="Proteomes" id="UP000034050"/>
    </source>
</evidence>
<dbReference type="EMBL" id="LCFD01000033">
    <property type="protein sequence ID" value="KKS84288.1"/>
    <property type="molecule type" value="Genomic_DNA"/>
</dbReference>
<evidence type="ECO:0000256" key="2">
    <source>
        <dbReference type="SAM" id="Phobius"/>
    </source>
</evidence>
<keyword evidence="2" id="KW-0812">Transmembrane</keyword>
<gene>
    <name evidence="3" type="ORF">UV61_C0033G0014</name>
</gene>
<protein>
    <submittedName>
        <fullName evidence="3">Uncharacterized protein</fullName>
    </submittedName>
</protein>
<dbReference type="Proteomes" id="UP000034050">
    <property type="component" value="Unassembled WGS sequence"/>
</dbReference>
<evidence type="ECO:0000313" key="3">
    <source>
        <dbReference type="EMBL" id="KKS84288.1"/>
    </source>
</evidence>
<keyword evidence="2" id="KW-0472">Membrane</keyword>
<accession>A0A0G1FBS2</accession>
<reference evidence="3 4" key="1">
    <citation type="journal article" date="2015" name="Nature">
        <title>rRNA introns, odd ribosomes, and small enigmatic genomes across a large radiation of phyla.</title>
        <authorList>
            <person name="Brown C.T."/>
            <person name="Hug L.A."/>
            <person name="Thomas B.C."/>
            <person name="Sharon I."/>
            <person name="Castelle C.J."/>
            <person name="Singh A."/>
            <person name="Wilkins M.J."/>
            <person name="Williams K.H."/>
            <person name="Banfield J.F."/>
        </authorList>
    </citation>
    <scope>NUCLEOTIDE SEQUENCE [LARGE SCALE GENOMIC DNA]</scope>
</reference>
<sequence>MNKNYLFMAIAIILLLGGLFLWQRQRTTLEAELNKTSQELEALNEEDFSETGLDELSPGASPNTSTEVTKELQDIEKDLNSLDQSAFEDDSLNF</sequence>
<feature type="transmembrane region" description="Helical" evidence="2">
    <location>
        <begin position="6"/>
        <end position="22"/>
    </location>
</feature>
<keyword evidence="2" id="KW-1133">Transmembrane helix</keyword>
<proteinExistence type="predicted"/>
<name>A0A0G1FBS2_9BACT</name>
<organism evidence="3 4">
    <name type="scientific">Candidatus Gottesmanbacteria bacterium GW2011_GWB1_43_11</name>
    <dbReference type="NCBI Taxonomy" id="1618446"/>
    <lineage>
        <taxon>Bacteria</taxon>
        <taxon>Candidatus Gottesmaniibacteriota</taxon>
    </lineage>
</organism>
<feature type="region of interest" description="Disordered" evidence="1">
    <location>
        <begin position="45"/>
        <end position="71"/>
    </location>
</feature>